<feature type="domain" description="F-box/LRR-repeat protein 15/At3g58940/PEG3-like LRR" evidence="3">
    <location>
        <begin position="116"/>
        <end position="210"/>
    </location>
</feature>
<dbReference type="PANTHER" id="PTHR32141:SF178">
    <property type="entry name" value="F-BOX DOMAIN-CONTAINING PROTEIN"/>
    <property type="match status" value="1"/>
</dbReference>
<comment type="caution">
    <text evidence="4">The sequence shown here is derived from an EMBL/GenBank/DDBJ whole genome shotgun (WGS) entry which is preliminary data.</text>
</comment>
<evidence type="ECO:0000313" key="4">
    <source>
        <dbReference type="EMBL" id="KAK1614334.1"/>
    </source>
</evidence>
<dbReference type="AlphaFoldDB" id="A0AAD8R6I4"/>
<evidence type="ECO:0000313" key="5">
    <source>
        <dbReference type="Proteomes" id="UP001231189"/>
    </source>
</evidence>
<dbReference type="InterPro" id="IPR055411">
    <property type="entry name" value="LRR_FXL15/At3g58940/PEG3-like"/>
</dbReference>
<dbReference type="SUPFAM" id="SSF81383">
    <property type="entry name" value="F-box domain"/>
    <property type="match status" value="1"/>
</dbReference>
<evidence type="ECO:0008006" key="6">
    <source>
        <dbReference type="Google" id="ProtNLM"/>
    </source>
</evidence>
<evidence type="ECO:0000259" key="2">
    <source>
        <dbReference type="Pfam" id="PF00646"/>
    </source>
</evidence>
<dbReference type="Proteomes" id="UP001231189">
    <property type="component" value="Unassembled WGS sequence"/>
</dbReference>
<sequence length="585" mass="64032">MEKEAAAPDKGESSGAKGTRARSGDHDVTDDLVSRLPDAILGTIISLLPTKDGGRTQALSRRWRPLWRSAPLNLDVGTTAASVPPSAVSQIISRHLGPSRRFSFPGLRAGEFDAELDSWFHSRALANLEELDIGYASRTIRPLPPFLLRSASTLLVLKINKCDFCDQIAPGGITFPLLKQLSLVRVSISGDVLHGLLSGCPALESLFISEVRSARSGPATWLGAPRISKPLPLSVLRSASTILIAKIWNCDFSDETRPCTMVFPLLVQLSLINVSMSGDVLHGLLSGCHALETLFMSKVRTASCPHVRAPTLRITSPTLRSICLSRRSFGITELVIEDAPCLGRLLIPYSDQDDCVTIRVVKAPKLEILGPIPFRAPKHEVLCDSPDFSKFRIFQGMNLVSSANSMCTVKVLALRSSSCELHAVLNVLRWFPCLEKLFVIFYQHKLKEKKIESHFLAVLCGNYIGKGIAPECALAIVAGGRAAEDWILLRLKPSARCLERYQSFQLLFPDLSAFAMELFRSFQYGSKANILVRRAEDLRAAGGRRSLRPCESTIQGAMATGSCLSENLTDMVTRQVGVFLCVTGY</sequence>
<dbReference type="InterPro" id="IPR001810">
    <property type="entry name" value="F-box_dom"/>
</dbReference>
<dbReference type="CDD" id="cd22160">
    <property type="entry name" value="F-box_AtFBL13-like"/>
    <property type="match status" value="1"/>
</dbReference>
<dbReference type="PANTHER" id="PTHR32141">
    <property type="match status" value="1"/>
</dbReference>
<dbReference type="Gene3D" id="3.80.10.10">
    <property type="entry name" value="Ribonuclease Inhibitor"/>
    <property type="match status" value="1"/>
</dbReference>
<evidence type="ECO:0000256" key="1">
    <source>
        <dbReference type="SAM" id="MobiDB-lite"/>
    </source>
</evidence>
<dbReference type="InterPro" id="IPR036047">
    <property type="entry name" value="F-box-like_dom_sf"/>
</dbReference>
<dbReference type="EMBL" id="JAUUTY010000006">
    <property type="protein sequence ID" value="KAK1614334.1"/>
    <property type="molecule type" value="Genomic_DNA"/>
</dbReference>
<dbReference type="Pfam" id="PF00646">
    <property type="entry name" value="F-box"/>
    <property type="match status" value="1"/>
</dbReference>
<feature type="region of interest" description="Disordered" evidence="1">
    <location>
        <begin position="1"/>
        <end position="30"/>
    </location>
</feature>
<dbReference type="Pfam" id="PF24758">
    <property type="entry name" value="LRR_At5g56370"/>
    <property type="match status" value="2"/>
</dbReference>
<reference evidence="4" key="1">
    <citation type="submission" date="2023-07" db="EMBL/GenBank/DDBJ databases">
        <title>A chromosome-level genome assembly of Lolium multiflorum.</title>
        <authorList>
            <person name="Chen Y."/>
            <person name="Copetti D."/>
            <person name="Kolliker R."/>
            <person name="Studer B."/>
        </authorList>
    </citation>
    <scope>NUCLEOTIDE SEQUENCE</scope>
    <source>
        <strain evidence="4">02402/16</strain>
        <tissue evidence="4">Leaf</tissue>
    </source>
</reference>
<organism evidence="4 5">
    <name type="scientific">Lolium multiflorum</name>
    <name type="common">Italian ryegrass</name>
    <name type="synonym">Lolium perenne subsp. multiflorum</name>
    <dbReference type="NCBI Taxonomy" id="4521"/>
    <lineage>
        <taxon>Eukaryota</taxon>
        <taxon>Viridiplantae</taxon>
        <taxon>Streptophyta</taxon>
        <taxon>Embryophyta</taxon>
        <taxon>Tracheophyta</taxon>
        <taxon>Spermatophyta</taxon>
        <taxon>Magnoliopsida</taxon>
        <taxon>Liliopsida</taxon>
        <taxon>Poales</taxon>
        <taxon>Poaceae</taxon>
        <taxon>BOP clade</taxon>
        <taxon>Pooideae</taxon>
        <taxon>Poodae</taxon>
        <taxon>Poeae</taxon>
        <taxon>Poeae Chloroplast Group 2 (Poeae type)</taxon>
        <taxon>Loliodinae</taxon>
        <taxon>Loliinae</taxon>
        <taxon>Lolium</taxon>
    </lineage>
</organism>
<feature type="domain" description="F-box" evidence="2">
    <location>
        <begin position="34"/>
        <end position="73"/>
    </location>
</feature>
<protein>
    <recommendedName>
        <fullName evidence="6">F-box domain-containing protein</fullName>
    </recommendedName>
</protein>
<dbReference type="InterPro" id="IPR055302">
    <property type="entry name" value="F-box_dom-containing"/>
</dbReference>
<keyword evidence="5" id="KW-1185">Reference proteome</keyword>
<feature type="compositionally biased region" description="Basic and acidic residues" evidence="1">
    <location>
        <begin position="1"/>
        <end position="12"/>
    </location>
</feature>
<dbReference type="InterPro" id="IPR032675">
    <property type="entry name" value="LRR_dom_sf"/>
</dbReference>
<evidence type="ECO:0000259" key="3">
    <source>
        <dbReference type="Pfam" id="PF24758"/>
    </source>
</evidence>
<gene>
    <name evidence="4" type="ORF">QYE76_019851</name>
</gene>
<proteinExistence type="predicted"/>
<name>A0AAD8R6I4_LOLMU</name>
<dbReference type="InterPro" id="IPR053781">
    <property type="entry name" value="F-box_AtFBL13-like"/>
</dbReference>
<dbReference type="SUPFAM" id="SSF52047">
    <property type="entry name" value="RNI-like"/>
    <property type="match status" value="1"/>
</dbReference>
<feature type="domain" description="F-box/LRR-repeat protein 15/At3g58940/PEG3-like LRR" evidence="3">
    <location>
        <begin position="228"/>
        <end position="439"/>
    </location>
</feature>
<accession>A0AAD8R6I4</accession>